<dbReference type="EMBL" id="SRMO01000076">
    <property type="protein sequence ID" value="TGG91596.1"/>
    <property type="molecule type" value="Genomic_DNA"/>
</dbReference>
<protein>
    <submittedName>
        <fullName evidence="2">Uncharacterized protein</fullName>
    </submittedName>
</protein>
<keyword evidence="1" id="KW-0732">Signal</keyword>
<dbReference type="AlphaFoldDB" id="A0A524RMB8"/>
<gene>
    <name evidence="2" type="ORF">ERJ67_07935</name>
</gene>
<organism evidence="2 3">
    <name type="scientific">Aphanocapsa feldmannii 277cV</name>
    <dbReference type="NCBI Taxonomy" id="2507553"/>
    <lineage>
        <taxon>Bacteria</taxon>
        <taxon>Bacillati</taxon>
        <taxon>Cyanobacteriota</taxon>
        <taxon>Cyanophyceae</taxon>
        <taxon>Oscillatoriophycideae</taxon>
        <taxon>Chroococcales</taxon>
        <taxon>Microcystaceae</taxon>
        <taxon>Aphanocapsa</taxon>
    </lineage>
</organism>
<feature type="chain" id="PRO_5022194854" evidence="1">
    <location>
        <begin position="23"/>
        <end position="118"/>
    </location>
</feature>
<sequence length="118" mass="13055">MKAIRFLLVPLLVLMSAGQAHAACEGSKRIKQSESSCFEGAYQNKSPWYYFGYTKGSAQAFNTCSRTGKLVVKVDRQAAEDWTWTIESPKKRSKSGGARIRGIYCCADLSDEGVCQDD</sequence>
<comment type="caution">
    <text evidence="2">The sequence shown here is derived from an EMBL/GenBank/DDBJ whole genome shotgun (WGS) entry which is preliminary data.</text>
</comment>
<dbReference type="Proteomes" id="UP000317990">
    <property type="component" value="Unassembled WGS sequence"/>
</dbReference>
<name>A0A524RMB8_9CHRO</name>
<evidence type="ECO:0000313" key="2">
    <source>
        <dbReference type="EMBL" id="TGG91596.1"/>
    </source>
</evidence>
<accession>A0A524RMB8</accession>
<reference evidence="2 3" key="1">
    <citation type="journal article" date="2019" name="mSystems">
        <title>Life at home and on the roam: Genomic adaptions reflect the dual lifestyle of an intracellular, facultative symbiont.</title>
        <authorList>
            <person name="Burgsdorf I."/>
        </authorList>
    </citation>
    <scope>NUCLEOTIDE SEQUENCE [LARGE SCALE GENOMIC DNA]</scope>
    <source>
        <strain evidence="2">277cV</strain>
    </source>
</reference>
<evidence type="ECO:0000256" key="1">
    <source>
        <dbReference type="SAM" id="SignalP"/>
    </source>
</evidence>
<feature type="signal peptide" evidence="1">
    <location>
        <begin position="1"/>
        <end position="22"/>
    </location>
</feature>
<evidence type="ECO:0000313" key="3">
    <source>
        <dbReference type="Proteomes" id="UP000317990"/>
    </source>
</evidence>
<proteinExistence type="predicted"/>